<dbReference type="CDD" id="cd00130">
    <property type="entry name" value="PAS"/>
    <property type="match status" value="1"/>
</dbReference>
<dbReference type="RefSeq" id="WP_216837857.1">
    <property type="nucleotide sequence ID" value="NZ_JAFNJS010000005.1"/>
</dbReference>
<evidence type="ECO:0000259" key="7">
    <source>
        <dbReference type="PROSITE" id="PS50112"/>
    </source>
</evidence>
<dbReference type="GO" id="GO:0005524">
    <property type="term" value="F:ATP binding"/>
    <property type="evidence" value="ECO:0007669"/>
    <property type="project" value="UniProtKB-KW"/>
</dbReference>
<feature type="domain" description="Response regulatory" evidence="6">
    <location>
        <begin position="507"/>
        <end position="620"/>
    </location>
</feature>
<evidence type="ECO:0000256" key="4">
    <source>
        <dbReference type="SAM" id="Phobius"/>
    </source>
</evidence>
<feature type="transmembrane region" description="Helical" evidence="4">
    <location>
        <begin position="100"/>
        <end position="121"/>
    </location>
</feature>
<dbReference type="SMART" id="SM00387">
    <property type="entry name" value="HATPase_c"/>
    <property type="match status" value="1"/>
</dbReference>
<dbReference type="PANTHER" id="PTHR43065:SF49">
    <property type="entry name" value="HISTIDINE KINASE"/>
    <property type="match status" value="1"/>
</dbReference>
<evidence type="ECO:0000256" key="2">
    <source>
        <dbReference type="ARBA" id="ARBA00012438"/>
    </source>
</evidence>
<dbReference type="PROSITE" id="PS50113">
    <property type="entry name" value="PAC"/>
    <property type="match status" value="1"/>
</dbReference>
<name>A0ABV7BXU0_9PROT</name>
<dbReference type="SMART" id="SM00388">
    <property type="entry name" value="HisKA"/>
    <property type="match status" value="1"/>
</dbReference>
<keyword evidence="4" id="KW-0472">Membrane</keyword>
<dbReference type="Pfam" id="PF13426">
    <property type="entry name" value="PAS_9"/>
    <property type="match status" value="1"/>
</dbReference>
<dbReference type="PROSITE" id="PS50110">
    <property type="entry name" value="RESPONSE_REGULATORY"/>
    <property type="match status" value="1"/>
</dbReference>
<feature type="transmembrane region" description="Helical" evidence="4">
    <location>
        <begin position="29"/>
        <end position="53"/>
    </location>
</feature>
<feature type="modified residue" description="4-aspartylphosphate" evidence="3">
    <location>
        <position position="557"/>
    </location>
</feature>
<dbReference type="Pfam" id="PF25487">
    <property type="entry name" value="ETR1_N"/>
    <property type="match status" value="1"/>
</dbReference>
<keyword evidence="10" id="KW-1185">Reference proteome</keyword>
<dbReference type="EC" id="2.7.13.3" evidence="2"/>
<organism evidence="9 10">
    <name type="scientific">Falsiroseomonas tokyonensis</name>
    <dbReference type="NCBI Taxonomy" id="430521"/>
    <lineage>
        <taxon>Bacteria</taxon>
        <taxon>Pseudomonadati</taxon>
        <taxon>Pseudomonadota</taxon>
        <taxon>Alphaproteobacteria</taxon>
        <taxon>Acetobacterales</taxon>
        <taxon>Roseomonadaceae</taxon>
        <taxon>Falsiroseomonas</taxon>
    </lineage>
</organism>
<dbReference type="Pfam" id="PF02518">
    <property type="entry name" value="HATPase_c"/>
    <property type="match status" value="1"/>
</dbReference>
<dbReference type="Pfam" id="PF00512">
    <property type="entry name" value="HisKA"/>
    <property type="match status" value="1"/>
</dbReference>
<dbReference type="Proteomes" id="UP001595420">
    <property type="component" value="Unassembled WGS sequence"/>
</dbReference>
<dbReference type="InterPro" id="IPR000700">
    <property type="entry name" value="PAS-assoc_C"/>
</dbReference>
<proteinExistence type="predicted"/>
<comment type="catalytic activity">
    <reaction evidence="1">
        <text>ATP + protein L-histidine = ADP + protein N-phospho-L-histidine.</text>
        <dbReference type="EC" id="2.7.13.3"/>
    </reaction>
</comment>
<dbReference type="PANTHER" id="PTHR43065">
    <property type="entry name" value="SENSOR HISTIDINE KINASE"/>
    <property type="match status" value="1"/>
</dbReference>
<dbReference type="InterPro" id="IPR003594">
    <property type="entry name" value="HATPase_dom"/>
</dbReference>
<dbReference type="InterPro" id="IPR058544">
    <property type="entry name" value="ETR1_N"/>
</dbReference>
<protein>
    <recommendedName>
        <fullName evidence="2">histidine kinase</fullName>
        <ecNumber evidence="2">2.7.13.3</ecNumber>
    </recommendedName>
</protein>
<accession>A0ABV7BXU0</accession>
<keyword evidence="4" id="KW-0812">Transmembrane</keyword>
<feature type="transmembrane region" description="Helical" evidence="4">
    <location>
        <begin position="65"/>
        <end position="88"/>
    </location>
</feature>
<reference evidence="10" key="1">
    <citation type="journal article" date="2019" name="Int. J. Syst. Evol. Microbiol.">
        <title>The Global Catalogue of Microorganisms (GCM) 10K type strain sequencing project: providing services to taxonomists for standard genome sequencing and annotation.</title>
        <authorList>
            <consortium name="The Broad Institute Genomics Platform"/>
            <consortium name="The Broad Institute Genome Sequencing Center for Infectious Disease"/>
            <person name="Wu L."/>
            <person name="Ma J."/>
        </authorList>
    </citation>
    <scope>NUCLEOTIDE SEQUENCE [LARGE SCALE GENOMIC DNA]</scope>
    <source>
        <strain evidence="10">CGMCC 1.16855</strain>
    </source>
</reference>
<sequence length="628" mass="67738">MMADVSRWLFDPAGLTPHGFCLIWEPGLIWAHALAGFAIGLAYFTIPVALAVFARRRRDLVYRPVIWLFAAFIMLCGVGHWLDILTLWVPAYGIQAVVKVATALVSVATAIALWWVLPYLLALPSPARLRAADQALAESRRRASFEHSPVPLFTQTFDGLVTDVSNSWLALLGYAHGEVVGRPLTDLQPAGATGWDSGQRRLLESGESCESEQRFLHADGRIVDALVTARLEHKGADANLSCVLVDITARKRAEAALRTSEEMLRQSQKMEAIGRLAAGVAHDFNNILQSIVGALELVLDELPEGTTGYEYAGVALDAAERGSSLTHHMLSYARKQILRPRNIALGPFLADMQKLLERTLGPHITVILRPTAAPSTLADPGQLQTALLNLAINAAHAMPHGGTLTLDAQRRSYGGRGWACLRVADTGTGMDAETLAHAVDPFFTTKGLEGTGLGLSMVQGFAEQSGGRLHLVSVLGEGTTVELWLPMVSAEAQLVQPAAVPRPLKGRILLVDDSADVLLTTGSYLEKAGFEVVRAESGDRALALLKDGMVFDVLITDYAMAGINGADLIVEARLLLPSMRALMITGFADLRYTDLLPAGTLVLHKPFQRKDLADALQTIVQSDQKPVG</sequence>
<evidence type="ECO:0000259" key="8">
    <source>
        <dbReference type="PROSITE" id="PS50113"/>
    </source>
</evidence>
<evidence type="ECO:0000256" key="3">
    <source>
        <dbReference type="PROSITE-ProRule" id="PRU00169"/>
    </source>
</evidence>
<feature type="domain" description="Histidine kinase" evidence="5">
    <location>
        <begin position="279"/>
        <end position="489"/>
    </location>
</feature>
<dbReference type="Pfam" id="PF00072">
    <property type="entry name" value="Response_reg"/>
    <property type="match status" value="1"/>
</dbReference>
<dbReference type="InterPro" id="IPR000014">
    <property type="entry name" value="PAS"/>
</dbReference>
<dbReference type="PROSITE" id="PS50109">
    <property type="entry name" value="HIS_KIN"/>
    <property type="match status" value="1"/>
</dbReference>
<dbReference type="NCBIfam" id="TIGR00229">
    <property type="entry name" value="sensory_box"/>
    <property type="match status" value="1"/>
</dbReference>
<keyword evidence="9" id="KW-0067">ATP-binding</keyword>
<comment type="caution">
    <text evidence="9">The sequence shown here is derived from an EMBL/GenBank/DDBJ whole genome shotgun (WGS) entry which is preliminary data.</text>
</comment>
<evidence type="ECO:0000313" key="10">
    <source>
        <dbReference type="Proteomes" id="UP001595420"/>
    </source>
</evidence>
<evidence type="ECO:0000256" key="1">
    <source>
        <dbReference type="ARBA" id="ARBA00000085"/>
    </source>
</evidence>
<dbReference type="InterPro" id="IPR001789">
    <property type="entry name" value="Sig_transdc_resp-reg_receiver"/>
</dbReference>
<feature type="domain" description="PAS" evidence="7">
    <location>
        <begin position="137"/>
        <end position="182"/>
    </location>
</feature>
<feature type="domain" description="PAC" evidence="8">
    <location>
        <begin position="209"/>
        <end position="259"/>
    </location>
</feature>
<dbReference type="InterPro" id="IPR003661">
    <property type="entry name" value="HisK_dim/P_dom"/>
</dbReference>
<dbReference type="SMART" id="SM00091">
    <property type="entry name" value="PAS"/>
    <property type="match status" value="1"/>
</dbReference>
<keyword evidence="4" id="KW-1133">Transmembrane helix</keyword>
<dbReference type="EMBL" id="JBHRSB010000005">
    <property type="protein sequence ID" value="MFC3001776.1"/>
    <property type="molecule type" value="Genomic_DNA"/>
</dbReference>
<dbReference type="CDD" id="cd00082">
    <property type="entry name" value="HisKA"/>
    <property type="match status" value="1"/>
</dbReference>
<evidence type="ECO:0000313" key="9">
    <source>
        <dbReference type="EMBL" id="MFC3001776.1"/>
    </source>
</evidence>
<gene>
    <name evidence="9" type="ORF">ACFOD3_17850</name>
</gene>
<keyword evidence="3" id="KW-0597">Phosphoprotein</keyword>
<dbReference type="PROSITE" id="PS50112">
    <property type="entry name" value="PAS"/>
    <property type="match status" value="1"/>
</dbReference>
<keyword evidence="9" id="KW-0547">Nucleotide-binding</keyword>
<dbReference type="InterPro" id="IPR005467">
    <property type="entry name" value="His_kinase_dom"/>
</dbReference>
<dbReference type="SMART" id="SM00448">
    <property type="entry name" value="REC"/>
    <property type="match status" value="1"/>
</dbReference>
<evidence type="ECO:0000259" key="5">
    <source>
        <dbReference type="PROSITE" id="PS50109"/>
    </source>
</evidence>
<evidence type="ECO:0000259" key="6">
    <source>
        <dbReference type="PROSITE" id="PS50110"/>
    </source>
</evidence>